<proteinExistence type="predicted"/>
<accession>A0A2S9KDT2</accession>
<sequence>AKQEDGIIYWADETAVVQDGHWVRGYAPAGHAPVLAATSQRFGLTMVSAISSKGLVRFEFLEGAATAQTTLSFMQRLVQDSQGHKVFLILDNLRAHHAKDVAAWVQAHEHEIEVFYLPPYAPQSNPDEYLNRDFKTQLRSANRCRTPGGLLEKATAFMQFLVSSPERVKSYFQHDSVVYAV</sequence>
<feature type="domain" description="Tc1-like transposase DDE" evidence="1">
    <location>
        <begin position="8"/>
        <end position="143"/>
    </location>
</feature>
<dbReference type="GO" id="GO:0003676">
    <property type="term" value="F:nucleic acid binding"/>
    <property type="evidence" value="ECO:0007669"/>
    <property type="project" value="InterPro"/>
</dbReference>
<protein>
    <submittedName>
        <fullName evidence="2">IS630 family transposase</fullName>
    </submittedName>
</protein>
<dbReference type="OrthoDB" id="9772604at2"/>
<comment type="caution">
    <text evidence="2">The sequence shown here is derived from an EMBL/GenBank/DDBJ whole genome shotgun (WGS) entry which is preliminary data.</text>
</comment>
<dbReference type="RefSeq" id="WP_146115025.1">
    <property type="nucleotide sequence ID" value="NZ_PVLR01000026.1"/>
</dbReference>
<feature type="non-terminal residue" evidence="2">
    <location>
        <position position="1"/>
    </location>
</feature>
<organism evidence="2 3">
    <name type="scientific">Malikia spinosa</name>
    <dbReference type="NCBI Taxonomy" id="86180"/>
    <lineage>
        <taxon>Bacteria</taxon>
        <taxon>Pseudomonadati</taxon>
        <taxon>Pseudomonadota</taxon>
        <taxon>Betaproteobacteria</taxon>
        <taxon>Burkholderiales</taxon>
        <taxon>Comamonadaceae</taxon>
        <taxon>Malikia</taxon>
    </lineage>
</organism>
<dbReference type="Proteomes" id="UP000238326">
    <property type="component" value="Unassembled WGS sequence"/>
</dbReference>
<dbReference type="NCBIfam" id="NF033545">
    <property type="entry name" value="transpos_IS630"/>
    <property type="match status" value="1"/>
</dbReference>
<dbReference type="EMBL" id="PVLR01000026">
    <property type="protein sequence ID" value="PRD68584.1"/>
    <property type="molecule type" value="Genomic_DNA"/>
</dbReference>
<evidence type="ECO:0000313" key="2">
    <source>
        <dbReference type="EMBL" id="PRD68584.1"/>
    </source>
</evidence>
<keyword evidence="3" id="KW-1185">Reference proteome</keyword>
<gene>
    <name evidence="2" type="ORF">C6P61_10190</name>
</gene>
<dbReference type="InterPro" id="IPR047655">
    <property type="entry name" value="Transpos_IS630-like"/>
</dbReference>
<evidence type="ECO:0000313" key="3">
    <source>
        <dbReference type="Proteomes" id="UP000238326"/>
    </source>
</evidence>
<reference evidence="2 3" key="1">
    <citation type="submission" date="2018-03" db="EMBL/GenBank/DDBJ databases">
        <title>Comparative genomics illustrates the genes involved in a hyperalkaliphilic mechanisms of Serpentinomonas isolated from highly-alkaline calcium-rich serpentinized springs.</title>
        <authorList>
            <person name="Suzuki S."/>
            <person name="Ishii S."/>
            <person name="Walworth N."/>
            <person name="Bird L."/>
            <person name="Kuenen J.G."/>
            <person name="Nealson K.H."/>
        </authorList>
    </citation>
    <scope>NUCLEOTIDE SEQUENCE [LARGE SCALE GENOMIC DNA]</scope>
    <source>
        <strain evidence="2 3">83</strain>
    </source>
</reference>
<evidence type="ECO:0000259" key="1">
    <source>
        <dbReference type="Pfam" id="PF13358"/>
    </source>
</evidence>
<dbReference type="Pfam" id="PF13358">
    <property type="entry name" value="DDE_3"/>
    <property type="match status" value="1"/>
</dbReference>
<dbReference type="AlphaFoldDB" id="A0A2S9KDT2"/>
<name>A0A2S9KDT2_9BURK</name>
<dbReference type="InterPro" id="IPR038717">
    <property type="entry name" value="Tc1-like_DDE_dom"/>
</dbReference>
<dbReference type="Gene3D" id="3.30.420.10">
    <property type="entry name" value="Ribonuclease H-like superfamily/Ribonuclease H"/>
    <property type="match status" value="1"/>
</dbReference>
<dbReference type="InterPro" id="IPR036397">
    <property type="entry name" value="RNaseH_sf"/>
</dbReference>